<evidence type="ECO:0000256" key="4">
    <source>
        <dbReference type="ARBA" id="ARBA00023136"/>
    </source>
</evidence>
<keyword evidence="5" id="KW-0813">Transport</keyword>
<sequence length="294" mass="31815">MSGAVQETVSGGSAKTARVVIYGLLILLAAIYLLPLYVMLTTSLKSLDEIRGGDMLSLPSSPSIAAWTKAWGEACIGVTCTGIKGYFWNSIKMVVPAVIISTLLGALNGYVLTKWRFPGHKIIFGMMLFACFIPFQAVLIPMARMLGMMGIANTTTGLVFVHVIYGLGFTTLFFRNYYEAFPDELIKAAMMDGAGFFRIFWRILLPTSGPIIVVTVIYQFTNIWNDFLFGVSFSSGGSSPMTVALNNLVASSTGVKEYNVDMAAAVFAALPTLFVYIVAGRYFVRGLMAGAVKG</sequence>
<dbReference type="InterPro" id="IPR000515">
    <property type="entry name" value="MetI-like"/>
</dbReference>
<feature type="transmembrane region" description="Helical" evidence="5">
    <location>
        <begin position="199"/>
        <end position="220"/>
    </location>
</feature>
<protein>
    <submittedName>
        <fullName evidence="7">Glucose/mannose transport system permease protein</fullName>
    </submittedName>
</protein>
<dbReference type="SUPFAM" id="SSF161098">
    <property type="entry name" value="MetI-like"/>
    <property type="match status" value="1"/>
</dbReference>
<evidence type="ECO:0000313" key="8">
    <source>
        <dbReference type="Proteomes" id="UP001241472"/>
    </source>
</evidence>
<evidence type="ECO:0000256" key="3">
    <source>
        <dbReference type="ARBA" id="ARBA00022989"/>
    </source>
</evidence>
<evidence type="ECO:0000259" key="6">
    <source>
        <dbReference type="PROSITE" id="PS50928"/>
    </source>
</evidence>
<feature type="transmembrane region" description="Helical" evidence="5">
    <location>
        <begin position="262"/>
        <end position="284"/>
    </location>
</feature>
<feature type="transmembrane region" description="Helical" evidence="5">
    <location>
        <begin position="20"/>
        <end position="40"/>
    </location>
</feature>
<keyword evidence="2 5" id="KW-0812">Transmembrane</keyword>
<dbReference type="RefSeq" id="WP_306831103.1">
    <property type="nucleotide sequence ID" value="NZ_JAUSRF010000002.1"/>
</dbReference>
<feature type="domain" description="ABC transmembrane type-1" evidence="6">
    <location>
        <begin position="87"/>
        <end position="279"/>
    </location>
</feature>
<evidence type="ECO:0000313" key="7">
    <source>
        <dbReference type="EMBL" id="MDP9835943.1"/>
    </source>
</evidence>
<feature type="transmembrane region" description="Helical" evidence="5">
    <location>
        <begin position="158"/>
        <end position="178"/>
    </location>
</feature>
<comment type="subcellular location">
    <subcellularLocation>
        <location evidence="1 5">Cell membrane</location>
        <topology evidence="1 5">Multi-pass membrane protein</topology>
    </subcellularLocation>
</comment>
<dbReference type="PANTHER" id="PTHR43879">
    <property type="entry name" value="ABC TRANSPORTER PERMEASE PROTEIN"/>
    <property type="match status" value="1"/>
</dbReference>
<organism evidence="7 8">
    <name type="scientific">Neorhizobium huautlense</name>
    <dbReference type="NCBI Taxonomy" id="67774"/>
    <lineage>
        <taxon>Bacteria</taxon>
        <taxon>Pseudomonadati</taxon>
        <taxon>Pseudomonadota</taxon>
        <taxon>Alphaproteobacteria</taxon>
        <taxon>Hyphomicrobiales</taxon>
        <taxon>Rhizobiaceae</taxon>
        <taxon>Rhizobium/Agrobacterium group</taxon>
        <taxon>Neorhizobium</taxon>
    </lineage>
</organism>
<keyword evidence="4 5" id="KW-0472">Membrane</keyword>
<dbReference type="Pfam" id="PF00528">
    <property type="entry name" value="BPD_transp_1"/>
    <property type="match status" value="1"/>
</dbReference>
<dbReference type="CDD" id="cd06261">
    <property type="entry name" value="TM_PBP2"/>
    <property type="match status" value="1"/>
</dbReference>
<keyword evidence="8" id="KW-1185">Reference proteome</keyword>
<dbReference type="InterPro" id="IPR035906">
    <property type="entry name" value="MetI-like_sf"/>
</dbReference>
<evidence type="ECO:0000256" key="5">
    <source>
        <dbReference type="RuleBase" id="RU363032"/>
    </source>
</evidence>
<dbReference type="PANTHER" id="PTHR43879:SF1">
    <property type="entry name" value="GLUCOSE IMPORT SYSTEM PERMEASE PROTEIN GLCU"/>
    <property type="match status" value="1"/>
</dbReference>
<feature type="transmembrane region" description="Helical" evidence="5">
    <location>
        <begin position="123"/>
        <end position="146"/>
    </location>
</feature>
<proteinExistence type="inferred from homology"/>
<dbReference type="EMBL" id="JAUSRF010000002">
    <property type="protein sequence ID" value="MDP9835943.1"/>
    <property type="molecule type" value="Genomic_DNA"/>
</dbReference>
<dbReference type="PROSITE" id="PS50928">
    <property type="entry name" value="ABC_TM1"/>
    <property type="match status" value="1"/>
</dbReference>
<comment type="similarity">
    <text evidence="5">Belongs to the binding-protein-dependent transport system permease family.</text>
</comment>
<accession>A0ABT9PNA8</accession>
<evidence type="ECO:0000256" key="1">
    <source>
        <dbReference type="ARBA" id="ARBA00004651"/>
    </source>
</evidence>
<keyword evidence="3 5" id="KW-1133">Transmembrane helix</keyword>
<name>A0ABT9PNA8_9HYPH</name>
<gene>
    <name evidence="7" type="ORF">J2T09_000685</name>
</gene>
<dbReference type="Proteomes" id="UP001241472">
    <property type="component" value="Unassembled WGS sequence"/>
</dbReference>
<comment type="caution">
    <text evidence="7">The sequence shown here is derived from an EMBL/GenBank/DDBJ whole genome shotgun (WGS) entry which is preliminary data.</text>
</comment>
<dbReference type="Gene3D" id="1.10.3720.10">
    <property type="entry name" value="MetI-like"/>
    <property type="match status" value="1"/>
</dbReference>
<reference evidence="7 8" key="1">
    <citation type="submission" date="2023-07" db="EMBL/GenBank/DDBJ databases">
        <title>Sorghum-associated microbial communities from plants grown in Nebraska, USA.</title>
        <authorList>
            <person name="Schachtman D."/>
        </authorList>
    </citation>
    <scope>NUCLEOTIDE SEQUENCE [LARGE SCALE GENOMIC DNA]</scope>
    <source>
        <strain evidence="7 8">DS1307</strain>
    </source>
</reference>
<evidence type="ECO:0000256" key="2">
    <source>
        <dbReference type="ARBA" id="ARBA00022692"/>
    </source>
</evidence>
<feature type="transmembrane region" description="Helical" evidence="5">
    <location>
        <begin position="93"/>
        <end position="111"/>
    </location>
</feature>